<feature type="region of interest" description="Disordered" evidence="1">
    <location>
        <begin position="24"/>
        <end position="44"/>
    </location>
</feature>
<dbReference type="WBParaSite" id="ALUE_0000190901-mRNA-1">
    <property type="protein sequence ID" value="ALUE_0000190901-mRNA-1"/>
    <property type="gene ID" value="ALUE_0000190901"/>
</dbReference>
<accession>A0A0M3HK64</accession>
<dbReference type="Proteomes" id="UP000036681">
    <property type="component" value="Unplaced"/>
</dbReference>
<keyword evidence="2" id="KW-1185">Reference proteome</keyword>
<proteinExistence type="predicted"/>
<evidence type="ECO:0000313" key="2">
    <source>
        <dbReference type="Proteomes" id="UP000036681"/>
    </source>
</evidence>
<reference evidence="3" key="1">
    <citation type="submission" date="2017-02" db="UniProtKB">
        <authorList>
            <consortium name="WormBaseParasite"/>
        </authorList>
    </citation>
    <scope>IDENTIFICATION</scope>
</reference>
<evidence type="ECO:0000256" key="1">
    <source>
        <dbReference type="SAM" id="MobiDB-lite"/>
    </source>
</evidence>
<protein>
    <submittedName>
        <fullName evidence="3">Uncharacterized protein</fullName>
    </submittedName>
</protein>
<name>A0A0M3HK64_ASCLU</name>
<evidence type="ECO:0000313" key="3">
    <source>
        <dbReference type="WBParaSite" id="ALUE_0000190901-mRNA-1"/>
    </source>
</evidence>
<organism evidence="2 3">
    <name type="scientific">Ascaris lumbricoides</name>
    <name type="common">Giant roundworm</name>
    <dbReference type="NCBI Taxonomy" id="6252"/>
    <lineage>
        <taxon>Eukaryota</taxon>
        <taxon>Metazoa</taxon>
        <taxon>Ecdysozoa</taxon>
        <taxon>Nematoda</taxon>
        <taxon>Chromadorea</taxon>
        <taxon>Rhabditida</taxon>
        <taxon>Spirurina</taxon>
        <taxon>Ascaridomorpha</taxon>
        <taxon>Ascaridoidea</taxon>
        <taxon>Ascarididae</taxon>
        <taxon>Ascaris</taxon>
    </lineage>
</organism>
<sequence>MTCIYPDRIPNSQKSTDIVSCDTFQDRNDNQENDSSSGHRNDKI</sequence>
<dbReference type="AlphaFoldDB" id="A0A0M3HK64"/>